<dbReference type="Proteomes" id="UP000761380">
    <property type="component" value="Unassembled WGS sequence"/>
</dbReference>
<protein>
    <submittedName>
        <fullName evidence="1">Uncharacterized protein</fullName>
    </submittedName>
</protein>
<gene>
    <name evidence="1" type="ORF">E7201_01950</name>
</gene>
<dbReference type="EMBL" id="SVBY01000008">
    <property type="protein sequence ID" value="MBE6091931.1"/>
    <property type="molecule type" value="Genomic_DNA"/>
</dbReference>
<comment type="caution">
    <text evidence="1">The sequence shown here is derived from an EMBL/GenBank/DDBJ whole genome shotgun (WGS) entry which is preliminary data.</text>
</comment>
<evidence type="ECO:0000313" key="2">
    <source>
        <dbReference type="Proteomes" id="UP000761380"/>
    </source>
</evidence>
<reference evidence="1" key="1">
    <citation type="submission" date="2019-04" db="EMBL/GenBank/DDBJ databases">
        <title>Evolution of Biomass-Degrading Anaerobic Consortia Revealed by Metagenomics.</title>
        <authorList>
            <person name="Peng X."/>
        </authorList>
    </citation>
    <scope>NUCLEOTIDE SEQUENCE</scope>
    <source>
        <strain evidence="1">SIG240</strain>
    </source>
</reference>
<dbReference type="AlphaFoldDB" id="A0A927WHF8"/>
<proteinExistence type="predicted"/>
<name>A0A927WHF8_SELRU</name>
<sequence length="72" mass="8235">MNGICTPIKTISVSVSNGSNSTDITFYEGQELTFYTDMKHEDRVVVDNERDISYSLSVMKFYSLFKIVKRGK</sequence>
<organism evidence="1 2">
    <name type="scientific">Selenomonas ruminantium</name>
    <dbReference type="NCBI Taxonomy" id="971"/>
    <lineage>
        <taxon>Bacteria</taxon>
        <taxon>Bacillati</taxon>
        <taxon>Bacillota</taxon>
        <taxon>Negativicutes</taxon>
        <taxon>Selenomonadales</taxon>
        <taxon>Selenomonadaceae</taxon>
        <taxon>Selenomonas</taxon>
    </lineage>
</organism>
<accession>A0A927WHF8</accession>
<evidence type="ECO:0000313" key="1">
    <source>
        <dbReference type="EMBL" id="MBE6091931.1"/>
    </source>
</evidence>